<reference evidence="1 2" key="1">
    <citation type="journal article" date="2021" name="Microbiol. Resour. Announc.">
        <title>Complete Genome Sequences of Two Rhodococcus sp. Strains with Large and Linear Chromosomes, Isolated from Apple Rhizosphere.</title>
        <authorList>
            <person name="Benning S."/>
            <person name="Brugnone N."/>
            <person name="Siani R."/>
            <person name="Kublik S."/>
            <person name="Schloter M."/>
            <person name="Rad V."/>
        </authorList>
    </citation>
    <scope>NUCLEOTIDE SEQUENCE [LARGE SCALE GENOMIC DNA]</scope>
    <source>
        <strain evidence="1 2">R79</strain>
    </source>
</reference>
<proteinExistence type="predicted"/>
<sequence>MLITIAHARERQRVYLESAWDAAITPGLSGRISETEGFIPDVYVNPWAKVDEG</sequence>
<name>A0A974WAC5_9NOCA</name>
<reference evidence="1 2" key="2">
    <citation type="journal article" date="2022" name="Arch. Microbiol.">
        <title>Rhodococcus pseudokoreensis sp. nov. isolated from the rhizosphere of young M26 apple rootstocks.</title>
        <authorList>
            <person name="Kampfer P."/>
            <person name="Glaeser S.P."/>
            <person name="Blom J."/>
            <person name="Wolf J."/>
            <person name="Benning S."/>
            <person name="Schloter M."/>
            <person name="Neumann-Schaal M."/>
        </authorList>
    </citation>
    <scope>NUCLEOTIDE SEQUENCE [LARGE SCALE GENOMIC DNA]</scope>
    <source>
        <strain evidence="1 2">R79</strain>
    </source>
</reference>
<dbReference type="Proteomes" id="UP000662986">
    <property type="component" value="Chromosome"/>
</dbReference>
<keyword evidence="2" id="KW-1185">Reference proteome</keyword>
<evidence type="ECO:0000313" key="1">
    <source>
        <dbReference type="EMBL" id="QSE94073.1"/>
    </source>
</evidence>
<gene>
    <name evidence="1" type="ORF">JWS13_38475</name>
</gene>
<protein>
    <submittedName>
        <fullName evidence="1">Uncharacterized protein</fullName>
    </submittedName>
</protein>
<evidence type="ECO:0000313" key="2">
    <source>
        <dbReference type="Proteomes" id="UP000662986"/>
    </source>
</evidence>
<accession>A0A974WAC5</accession>
<dbReference type="EMBL" id="CP070619">
    <property type="protein sequence ID" value="QSE94073.1"/>
    <property type="molecule type" value="Genomic_DNA"/>
</dbReference>
<dbReference type="RefSeq" id="WP_206010536.1">
    <property type="nucleotide sequence ID" value="NZ_CP070619.1"/>
</dbReference>
<organism evidence="1 2">
    <name type="scientific">Rhodococcus pseudokoreensis</name>
    <dbReference type="NCBI Taxonomy" id="2811421"/>
    <lineage>
        <taxon>Bacteria</taxon>
        <taxon>Bacillati</taxon>
        <taxon>Actinomycetota</taxon>
        <taxon>Actinomycetes</taxon>
        <taxon>Mycobacteriales</taxon>
        <taxon>Nocardiaceae</taxon>
        <taxon>Rhodococcus</taxon>
    </lineage>
</organism>